<dbReference type="EMBL" id="FMUB01000001">
    <property type="protein sequence ID" value="SCX00129.1"/>
    <property type="molecule type" value="Genomic_DNA"/>
</dbReference>
<proteinExistence type="predicted"/>
<keyword evidence="3" id="KW-0808">Transferase</keyword>
<feature type="transmembrane region" description="Helical" evidence="6">
    <location>
        <begin position="45"/>
        <end position="66"/>
    </location>
</feature>
<dbReference type="InterPro" id="IPR050482">
    <property type="entry name" value="Sensor_HK_TwoCompSys"/>
</dbReference>
<accession>A0A1G4V2C8</accession>
<evidence type="ECO:0000259" key="7">
    <source>
        <dbReference type="SMART" id="SM00387"/>
    </source>
</evidence>
<dbReference type="InterPro" id="IPR003594">
    <property type="entry name" value="HATPase_dom"/>
</dbReference>
<keyword evidence="6" id="KW-0812">Transmembrane</keyword>
<comment type="catalytic activity">
    <reaction evidence="1">
        <text>ATP + protein L-histidine = ADP + protein N-phospho-L-histidine.</text>
        <dbReference type="EC" id="2.7.13.3"/>
    </reaction>
</comment>
<dbReference type="PANTHER" id="PTHR24421:SF10">
    <property type="entry name" value="NITRATE_NITRITE SENSOR PROTEIN NARQ"/>
    <property type="match status" value="1"/>
</dbReference>
<dbReference type="GO" id="GO:0000160">
    <property type="term" value="P:phosphorelay signal transduction system"/>
    <property type="evidence" value="ECO:0007669"/>
    <property type="project" value="UniProtKB-KW"/>
</dbReference>
<dbReference type="SUPFAM" id="SSF55874">
    <property type="entry name" value="ATPase domain of HSP90 chaperone/DNA topoisomerase II/histidine kinase"/>
    <property type="match status" value="1"/>
</dbReference>
<protein>
    <recommendedName>
        <fullName evidence="2">histidine kinase</fullName>
        <ecNumber evidence="2">2.7.13.3</ecNumber>
    </recommendedName>
</protein>
<feature type="transmembrane region" description="Helical" evidence="6">
    <location>
        <begin position="78"/>
        <end position="97"/>
    </location>
</feature>
<dbReference type="InterPro" id="IPR036890">
    <property type="entry name" value="HATPase_C_sf"/>
</dbReference>
<dbReference type="AlphaFoldDB" id="A0A1G4V2C8"/>
<evidence type="ECO:0000256" key="4">
    <source>
        <dbReference type="ARBA" id="ARBA00022777"/>
    </source>
</evidence>
<keyword evidence="4 8" id="KW-0418">Kinase</keyword>
<evidence type="ECO:0000313" key="9">
    <source>
        <dbReference type="Proteomes" id="UP000199707"/>
    </source>
</evidence>
<feature type="transmembrane region" description="Helical" evidence="6">
    <location>
        <begin position="117"/>
        <end position="146"/>
    </location>
</feature>
<reference evidence="9" key="1">
    <citation type="submission" date="2016-10" db="EMBL/GenBank/DDBJ databases">
        <authorList>
            <person name="Varghese N."/>
            <person name="Submissions S."/>
        </authorList>
    </citation>
    <scope>NUCLEOTIDE SEQUENCE [LARGE SCALE GENOMIC DNA]</scope>
    <source>
        <strain evidence="9">UNC267MFSha1.1M11</strain>
    </source>
</reference>
<evidence type="ECO:0000313" key="8">
    <source>
        <dbReference type="EMBL" id="SCX00129.1"/>
    </source>
</evidence>
<feature type="domain" description="Histidine kinase/HSP90-like ATPase" evidence="7">
    <location>
        <begin position="309"/>
        <end position="404"/>
    </location>
</feature>
<dbReference type="EC" id="2.7.13.3" evidence="2"/>
<dbReference type="GO" id="GO:0004673">
    <property type="term" value="F:protein histidine kinase activity"/>
    <property type="evidence" value="ECO:0007669"/>
    <property type="project" value="UniProtKB-EC"/>
</dbReference>
<feature type="transmembrane region" description="Helical" evidence="6">
    <location>
        <begin position="158"/>
        <end position="182"/>
    </location>
</feature>
<name>A0A1G4V2C8_9MYCO</name>
<keyword evidence="5" id="KW-0902">Two-component regulatory system</keyword>
<evidence type="ECO:0000256" key="3">
    <source>
        <dbReference type="ARBA" id="ARBA00022679"/>
    </source>
</evidence>
<evidence type="ECO:0000256" key="1">
    <source>
        <dbReference type="ARBA" id="ARBA00000085"/>
    </source>
</evidence>
<keyword evidence="6" id="KW-1133">Transmembrane helix</keyword>
<feature type="transmembrane region" description="Helical" evidence="6">
    <location>
        <begin position="21"/>
        <end position="39"/>
    </location>
</feature>
<dbReference type="SMART" id="SM00387">
    <property type="entry name" value="HATPase_c"/>
    <property type="match status" value="1"/>
</dbReference>
<dbReference type="Gene3D" id="3.30.565.10">
    <property type="entry name" value="Histidine kinase-like ATPase, C-terminal domain"/>
    <property type="match status" value="1"/>
</dbReference>
<dbReference type="RefSeq" id="WP_090352898.1">
    <property type="nucleotide sequence ID" value="NZ_FMUB01000001.1"/>
</dbReference>
<evidence type="ECO:0000256" key="2">
    <source>
        <dbReference type="ARBA" id="ARBA00012438"/>
    </source>
</evidence>
<organism evidence="8 9">
    <name type="scientific">Mycolicibacterium fluoranthenivorans</name>
    <dbReference type="NCBI Taxonomy" id="258505"/>
    <lineage>
        <taxon>Bacteria</taxon>
        <taxon>Bacillati</taxon>
        <taxon>Actinomycetota</taxon>
        <taxon>Actinomycetes</taxon>
        <taxon>Mycobacteriales</taxon>
        <taxon>Mycobacteriaceae</taxon>
        <taxon>Mycolicibacterium</taxon>
    </lineage>
</organism>
<dbReference type="PANTHER" id="PTHR24421">
    <property type="entry name" value="NITRATE/NITRITE SENSOR PROTEIN NARX-RELATED"/>
    <property type="match status" value="1"/>
</dbReference>
<sequence length="406" mass="43052">MTTGFVPSSESAMVRGLQLQLGLRILLAAFIAATLSWQPPDTHLWLHWGVALTYAVVIAAWAVWGLRSAGRSSTEPARSVPLFMLGADLTVVAVLSVEAGISSPQAWTSDVLQYGLFLIPLIAAAQLDPVISAIVAVPAIVTFFAINCVNRSVNGDEPWGSIVVTTGVLTGLAAGSVALSWIQQSNTRTIAGLARERAGLLEEVISLEKRERQSLSERLHDGALQYVLAAKRDMEEVREGSTDGMDRVELALGESSRLLRDVVRELHPEVLARSGLKSALTSLADGIAARTALDVDVDAGGWPDDLRTDADHLLYGAAREFSTNVIKHAKADSLRFTLCRADGRALLRIVDDGVGIPPDRLAMAVENGHIGFASVRAKVLAAGGDFDVTGAPGTTISITLPVPGTD</sequence>
<evidence type="ECO:0000256" key="5">
    <source>
        <dbReference type="ARBA" id="ARBA00023012"/>
    </source>
</evidence>
<gene>
    <name evidence="8" type="ORF">SAMN02799620_00042</name>
</gene>
<dbReference type="STRING" id="1502745.SAMN02799620_00042"/>
<keyword evidence="6" id="KW-0472">Membrane</keyword>
<dbReference type="Pfam" id="PF02518">
    <property type="entry name" value="HATPase_c"/>
    <property type="match status" value="1"/>
</dbReference>
<dbReference type="CDD" id="cd16917">
    <property type="entry name" value="HATPase_UhpB-NarQ-NarX-like"/>
    <property type="match status" value="1"/>
</dbReference>
<dbReference type="Proteomes" id="UP000199707">
    <property type="component" value="Unassembled WGS sequence"/>
</dbReference>
<evidence type="ECO:0000256" key="6">
    <source>
        <dbReference type="SAM" id="Phobius"/>
    </source>
</evidence>